<feature type="region of interest" description="Disordered" evidence="7">
    <location>
        <begin position="238"/>
        <end position="259"/>
    </location>
</feature>
<name>A0A7J7J2S3_BUGNE</name>
<keyword evidence="5 6" id="KW-0539">Nucleus</keyword>
<dbReference type="AlphaFoldDB" id="A0A7J7J2S3"/>
<dbReference type="Proteomes" id="UP000593567">
    <property type="component" value="Unassembled WGS sequence"/>
</dbReference>
<evidence type="ECO:0000256" key="6">
    <source>
        <dbReference type="RuleBase" id="RU367155"/>
    </source>
</evidence>
<sequence length="303" mass="31929">MKRQTISACKLKALSDFFILVSREETNYCKMAEIADYQSAATSTSAAVTAVTSADQQASQTQPILVQTGNTSQAQVFQLAQGNQVLQALTSATGTQQQQFMTVQTTTQAGQAQYQQVQLVNGQTPQNAVIVQPGQAGENQIVYQPDGSAQIQTGGGNVISLPASFTSQLLGGAGGNTPVMVVVAPQAASSKRVIGGVHEVATDDPPLYVNAKQYHRILKRRQARQKLEAAGRISKERKGYLHESRHKHATNRNRGEGGRFMSKAKKEAAAAAAKAAGSATDIITNGSESMNTSAGVTLAAPAL</sequence>
<comment type="subcellular location">
    <subcellularLocation>
        <location evidence="1 6">Nucleus</location>
    </subcellularLocation>
</comment>
<evidence type="ECO:0000256" key="7">
    <source>
        <dbReference type="SAM" id="MobiDB-lite"/>
    </source>
</evidence>
<comment type="caution">
    <text evidence="8">The sequence shown here is derived from an EMBL/GenBank/DDBJ whole genome shotgun (WGS) entry which is preliminary data.</text>
</comment>
<reference evidence="8" key="1">
    <citation type="submission" date="2020-06" db="EMBL/GenBank/DDBJ databases">
        <title>Draft genome of Bugula neritina, a colonial animal packing powerful symbionts and potential medicines.</title>
        <authorList>
            <person name="Rayko M."/>
        </authorList>
    </citation>
    <scope>NUCLEOTIDE SEQUENCE [LARGE SCALE GENOMIC DNA]</scope>
    <source>
        <strain evidence="8">Kwan_BN1</strain>
    </source>
</reference>
<evidence type="ECO:0000256" key="5">
    <source>
        <dbReference type="ARBA" id="ARBA00023242"/>
    </source>
</evidence>
<dbReference type="PROSITE" id="PS51152">
    <property type="entry name" value="NFYA_HAP2_2"/>
    <property type="match status" value="1"/>
</dbReference>
<dbReference type="Pfam" id="PF02045">
    <property type="entry name" value="CBFB_NFYA"/>
    <property type="match status" value="1"/>
</dbReference>
<evidence type="ECO:0000256" key="3">
    <source>
        <dbReference type="ARBA" id="ARBA00023125"/>
    </source>
</evidence>
<dbReference type="OrthoDB" id="1097733at2759"/>
<comment type="similarity">
    <text evidence="6">Belongs to the NFYA/HAP2 subunit family.</text>
</comment>
<evidence type="ECO:0000256" key="4">
    <source>
        <dbReference type="ARBA" id="ARBA00023163"/>
    </source>
</evidence>
<proteinExistence type="inferred from homology"/>
<dbReference type="Gene3D" id="6.10.250.2430">
    <property type="match status" value="1"/>
</dbReference>
<evidence type="ECO:0000313" key="9">
    <source>
        <dbReference type="Proteomes" id="UP000593567"/>
    </source>
</evidence>
<keyword evidence="3 6" id="KW-0238">DNA-binding</keyword>
<comment type="subunit">
    <text evidence="6">Heterotrimer.</text>
</comment>
<dbReference type="InterPro" id="IPR001289">
    <property type="entry name" value="NFYA"/>
</dbReference>
<keyword evidence="4 6" id="KW-0804">Transcription</keyword>
<protein>
    <recommendedName>
        <fullName evidence="6">Nuclear transcription factor Y subunit</fullName>
    </recommendedName>
</protein>
<keyword evidence="2 6" id="KW-0805">Transcription regulation</keyword>
<dbReference type="EMBL" id="VXIV02003199">
    <property type="protein sequence ID" value="KAF6020026.1"/>
    <property type="molecule type" value="Genomic_DNA"/>
</dbReference>
<accession>A0A7J7J2S3</accession>
<dbReference type="PANTHER" id="PTHR12632">
    <property type="entry name" value="TRANSCRIPTION FACTOR NF-Y ALPHA-RELATED"/>
    <property type="match status" value="1"/>
</dbReference>
<evidence type="ECO:0000256" key="1">
    <source>
        <dbReference type="ARBA" id="ARBA00004123"/>
    </source>
</evidence>
<gene>
    <name evidence="8" type="ORF">EB796_021686</name>
</gene>
<dbReference type="GO" id="GO:0003677">
    <property type="term" value="F:DNA binding"/>
    <property type="evidence" value="ECO:0007669"/>
    <property type="project" value="UniProtKB-KW"/>
</dbReference>
<evidence type="ECO:0000313" key="8">
    <source>
        <dbReference type="EMBL" id="KAF6020026.1"/>
    </source>
</evidence>
<comment type="function">
    <text evidence="6">Component of the sequence-specific heterotrimeric transcription factor (NF-Y) which specifically recognizes a 5'-CCAAT-3' box motif found in the promoters of its target genes.</text>
</comment>
<dbReference type="GO" id="GO:0003700">
    <property type="term" value="F:DNA-binding transcription factor activity"/>
    <property type="evidence" value="ECO:0007669"/>
    <property type="project" value="UniProtKB-UniRule"/>
</dbReference>
<organism evidence="8 9">
    <name type="scientific">Bugula neritina</name>
    <name type="common">Brown bryozoan</name>
    <name type="synonym">Sertularia neritina</name>
    <dbReference type="NCBI Taxonomy" id="10212"/>
    <lineage>
        <taxon>Eukaryota</taxon>
        <taxon>Metazoa</taxon>
        <taxon>Spiralia</taxon>
        <taxon>Lophotrochozoa</taxon>
        <taxon>Bryozoa</taxon>
        <taxon>Gymnolaemata</taxon>
        <taxon>Cheilostomatida</taxon>
        <taxon>Flustrina</taxon>
        <taxon>Buguloidea</taxon>
        <taxon>Bugulidae</taxon>
        <taxon>Bugula</taxon>
    </lineage>
</organism>
<dbReference type="GO" id="GO:0005634">
    <property type="term" value="C:nucleus"/>
    <property type="evidence" value="ECO:0007669"/>
    <property type="project" value="UniProtKB-SubCell"/>
</dbReference>
<dbReference type="SMART" id="SM00521">
    <property type="entry name" value="CBF"/>
    <property type="match status" value="1"/>
</dbReference>
<keyword evidence="9" id="KW-1185">Reference proteome</keyword>
<evidence type="ECO:0000256" key="2">
    <source>
        <dbReference type="ARBA" id="ARBA00023015"/>
    </source>
</evidence>
<dbReference type="PRINTS" id="PR00616">
    <property type="entry name" value="CCAATSUBUNTB"/>
</dbReference>